<feature type="domain" description="Peptidase M24" evidence="6">
    <location>
        <begin position="149"/>
        <end position="349"/>
    </location>
</feature>
<feature type="domain" description="Creatinase N-terminal" evidence="7">
    <location>
        <begin position="6"/>
        <end position="137"/>
    </location>
</feature>
<organism evidence="8 9">
    <name type="scientific">Enterococcus camelliae</name>
    <dbReference type="NCBI Taxonomy" id="453959"/>
    <lineage>
        <taxon>Bacteria</taxon>
        <taxon>Bacillati</taxon>
        <taxon>Bacillota</taxon>
        <taxon>Bacilli</taxon>
        <taxon>Lactobacillales</taxon>
        <taxon>Enterococcaceae</taxon>
        <taxon>Enterococcus</taxon>
    </lineage>
</organism>
<dbReference type="InterPro" id="IPR036005">
    <property type="entry name" value="Creatinase/aminopeptidase-like"/>
</dbReference>
<evidence type="ECO:0000256" key="3">
    <source>
        <dbReference type="ARBA" id="ARBA00022723"/>
    </source>
</evidence>
<dbReference type="SUPFAM" id="SSF55920">
    <property type="entry name" value="Creatinase/aminopeptidase"/>
    <property type="match status" value="1"/>
</dbReference>
<dbReference type="PANTHER" id="PTHR46112">
    <property type="entry name" value="AMINOPEPTIDASE"/>
    <property type="match status" value="1"/>
</dbReference>
<dbReference type="Pfam" id="PF00557">
    <property type="entry name" value="Peptidase_M24"/>
    <property type="match status" value="1"/>
</dbReference>
<gene>
    <name evidence="8" type="ORF">ACFSR0_08445</name>
</gene>
<dbReference type="SUPFAM" id="SSF53092">
    <property type="entry name" value="Creatinase/prolidase N-terminal domain"/>
    <property type="match status" value="1"/>
</dbReference>
<keyword evidence="8" id="KW-0031">Aminopeptidase</keyword>
<dbReference type="InterPro" id="IPR000587">
    <property type="entry name" value="Creatinase_N"/>
</dbReference>
<evidence type="ECO:0000256" key="2">
    <source>
        <dbReference type="ARBA" id="ARBA00008766"/>
    </source>
</evidence>
<dbReference type="EC" id="3.4.11.9" evidence="8"/>
<dbReference type="Proteomes" id="UP001597427">
    <property type="component" value="Unassembled WGS sequence"/>
</dbReference>
<dbReference type="CDD" id="cd01092">
    <property type="entry name" value="APP-like"/>
    <property type="match status" value="1"/>
</dbReference>
<evidence type="ECO:0000256" key="1">
    <source>
        <dbReference type="ARBA" id="ARBA00001936"/>
    </source>
</evidence>
<dbReference type="Pfam" id="PF01321">
    <property type="entry name" value="Creatinase_N"/>
    <property type="match status" value="1"/>
</dbReference>
<evidence type="ECO:0000313" key="9">
    <source>
        <dbReference type="Proteomes" id="UP001597427"/>
    </source>
</evidence>
<sequence>MNTKKLSELQTYMNAHNIQVAYLSNPTTIAYLSGFESEPHERILGLFISATEDPFLFTPALETEPAKNSSWSFDVVGYLDSENPFEKIQEELLTRYGAIESFGLEKSSLSLDRFEIMAALFPHASFSANLTPIIETMQLRKTESEIQTLLEAGNWADVAFDIGFSAIKAGVSEQEIVAEIEYQLKKQGVSHMSFDTLVLAGINAANPHGTPGSNQVQPNELVLFDLGVIWKGYCSDATRTVAFHEPTALQQKIYDIVLQAQLAAQKAVKPGVTAAYLDNVAREVITSAGYGDYFTHRLGHGLGMSVHEYPSLVAGNDLIIEEGMCFSLEPGIYIPGEVGVRIEDCVYVTSDGCKPFTKTSKKLQIIQ</sequence>
<name>A0ABW5TL78_9ENTE</name>
<keyword evidence="3" id="KW-0479">Metal-binding</keyword>
<dbReference type="GO" id="GO:0004177">
    <property type="term" value="F:aminopeptidase activity"/>
    <property type="evidence" value="ECO:0007669"/>
    <property type="project" value="UniProtKB-KW"/>
</dbReference>
<comment type="similarity">
    <text evidence="2">Belongs to the peptidase M24B family.</text>
</comment>
<proteinExistence type="inferred from homology"/>
<dbReference type="InterPro" id="IPR001131">
    <property type="entry name" value="Peptidase_M24B_aminopep-P_CS"/>
</dbReference>
<dbReference type="Gene3D" id="3.40.350.10">
    <property type="entry name" value="Creatinase/prolidase N-terminal domain"/>
    <property type="match status" value="1"/>
</dbReference>
<keyword evidence="8" id="KW-0645">Protease</keyword>
<evidence type="ECO:0000259" key="6">
    <source>
        <dbReference type="Pfam" id="PF00557"/>
    </source>
</evidence>
<dbReference type="RefSeq" id="WP_379981817.1">
    <property type="nucleotide sequence ID" value="NZ_JBHUMO010000051.1"/>
</dbReference>
<comment type="caution">
    <text evidence="8">The sequence shown here is derived from an EMBL/GenBank/DDBJ whole genome shotgun (WGS) entry which is preliminary data.</text>
</comment>
<dbReference type="PRINTS" id="PR00599">
    <property type="entry name" value="MAPEPTIDASE"/>
</dbReference>
<protein>
    <submittedName>
        <fullName evidence="8">Aminopeptidase P family protein</fullName>
        <ecNumber evidence="8">3.4.11.9</ecNumber>
    </submittedName>
</protein>
<evidence type="ECO:0000259" key="7">
    <source>
        <dbReference type="Pfam" id="PF01321"/>
    </source>
</evidence>
<keyword evidence="9" id="KW-1185">Reference proteome</keyword>
<reference evidence="9" key="1">
    <citation type="journal article" date="2019" name="Int. J. Syst. Evol. Microbiol.">
        <title>The Global Catalogue of Microorganisms (GCM) 10K type strain sequencing project: providing services to taxonomists for standard genome sequencing and annotation.</title>
        <authorList>
            <consortium name="The Broad Institute Genomics Platform"/>
            <consortium name="The Broad Institute Genome Sequencing Center for Infectious Disease"/>
            <person name="Wu L."/>
            <person name="Ma J."/>
        </authorList>
    </citation>
    <scope>NUCLEOTIDE SEQUENCE [LARGE SCALE GENOMIC DNA]</scope>
    <source>
        <strain evidence="9">TISTR 932</strain>
    </source>
</reference>
<dbReference type="PANTHER" id="PTHR46112:SF10">
    <property type="entry name" value="DIPEPTIDASE YKVY-RELATED"/>
    <property type="match status" value="1"/>
</dbReference>
<keyword evidence="5" id="KW-0464">Manganese</keyword>
<dbReference type="InterPro" id="IPR000994">
    <property type="entry name" value="Pept_M24"/>
</dbReference>
<comment type="cofactor">
    <cofactor evidence="1">
        <name>Mn(2+)</name>
        <dbReference type="ChEBI" id="CHEBI:29035"/>
    </cofactor>
</comment>
<dbReference type="EMBL" id="JBHUMO010000051">
    <property type="protein sequence ID" value="MFD2729450.1"/>
    <property type="molecule type" value="Genomic_DNA"/>
</dbReference>
<accession>A0ABW5TL78</accession>
<evidence type="ECO:0000256" key="5">
    <source>
        <dbReference type="ARBA" id="ARBA00023211"/>
    </source>
</evidence>
<evidence type="ECO:0000256" key="4">
    <source>
        <dbReference type="ARBA" id="ARBA00022801"/>
    </source>
</evidence>
<evidence type="ECO:0000313" key="8">
    <source>
        <dbReference type="EMBL" id="MFD2729450.1"/>
    </source>
</evidence>
<keyword evidence="4 8" id="KW-0378">Hydrolase</keyword>
<dbReference type="InterPro" id="IPR001714">
    <property type="entry name" value="Pept_M24_MAP"/>
</dbReference>
<dbReference type="PROSITE" id="PS00491">
    <property type="entry name" value="PROLINE_PEPTIDASE"/>
    <property type="match status" value="1"/>
</dbReference>
<dbReference type="InterPro" id="IPR029149">
    <property type="entry name" value="Creatin/AminoP/Spt16_N"/>
</dbReference>
<dbReference type="Gene3D" id="3.90.230.10">
    <property type="entry name" value="Creatinase/methionine aminopeptidase superfamily"/>
    <property type="match status" value="1"/>
</dbReference>
<dbReference type="InterPro" id="IPR050659">
    <property type="entry name" value="Peptidase_M24B"/>
</dbReference>